<evidence type="ECO:0000256" key="7">
    <source>
        <dbReference type="ARBA" id="ARBA00022692"/>
    </source>
</evidence>
<evidence type="ECO:0000256" key="8">
    <source>
        <dbReference type="ARBA" id="ARBA00022777"/>
    </source>
</evidence>
<dbReference type="PROSITE" id="PS51098">
    <property type="entry name" value="PTS_EIIB_TYPE_1"/>
    <property type="match status" value="1"/>
</dbReference>
<feature type="transmembrane region" description="Helical" evidence="12">
    <location>
        <begin position="205"/>
        <end position="225"/>
    </location>
</feature>
<evidence type="ECO:0000256" key="3">
    <source>
        <dbReference type="ARBA" id="ARBA00022475"/>
    </source>
</evidence>
<evidence type="ECO:0000256" key="2">
    <source>
        <dbReference type="ARBA" id="ARBA00022448"/>
    </source>
</evidence>
<proteinExistence type="predicted"/>
<comment type="subcellular location">
    <subcellularLocation>
        <location evidence="1">Cell membrane</location>
        <topology evidence="1">Multi-pass membrane protein</topology>
    </subcellularLocation>
</comment>
<evidence type="ECO:0000256" key="4">
    <source>
        <dbReference type="ARBA" id="ARBA00022597"/>
    </source>
</evidence>
<dbReference type="InterPro" id="IPR003352">
    <property type="entry name" value="PTS_EIIC"/>
</dbReference>
<name>A0ABQ0T7Y4_9BACL</name>
<feature type="transmembrane region" description="Helical" evidence="12">
    <location>
        <begin position="142"/>
        <end position="166"/>
    </location>
</feature>
<keyword evidence="8" id="KW-0418">Kinase</keyword>
<feature type="transmembrane region" description="Helical" evidence="12">
    <location>
        <begin position="237"/>
        <end position="260"/>
    </location>
</feature>
<keyword evidence="7 12" id="KW-0812">Transmembrane</keyword>
<evidence type="ECO:0000256" key="10">
    <source>
        <dbReference type="ARBA" id="ARBA00023136"/>
    </source>
</evidence>
<keyword evidence="6" id="KW-0598">Phosphotransferase system</keyword>
<keyword evidence="9 12" id="KW-1133">Transmembrane helix</keyword>
<reference evidence="15 16" key="1">
    <citation type="submission" date="2019-06" db="EMBL/GenBank/DDBJ databases">
        <title>Whole genome shotgun sequence of Brevibacillus formosus NBRC 15716.</title>
        <authorList>
            <person name="Hosoyama A."/>
            <person name="Uohara A."/>
            <person name="Ohji S."/>
            <person name="Ichikawa N."/>
        </authorList>
    </citation>
    <scope>NUCLEOTIDE SEQUENCE [LARGE SCALE GENOMIC DNA]</scope>
    <source>
        <strain evidence="15 16">NBRC 15716</strain>
    </source>
</reference>
<dbReference type="CDD" id="cd00212">
    <property type="entry name" value="PTS_IIB_glc"/>
    <property type="match status" value="1"/>
</dbReference>
<dbReference type="SUPFAM" id="SSF55604">
    <property type="entry name" value="Glucose permease domain IIB"/>
    <property type="match status" value="1"/>
</dbReference>
<evidence type="ECO:0000259" key="13">
    <source>
        <dbReference type="PROSITE" id="PS51098"/>
    </source>
</evidence>
<dbReference type="Proteomes" id="UP000319498">
    <property type="component" value="Unassembled WGS sequence"/>
</dbReference>
<dbReference type="InterPro" id="IPR001996">
    <property type="entry name" value="PTS_IIB_1"/>
</dbReference>
<feature type="transmembrane region" description="Helical" evidence="12">
    <location>
        <begin position="465"/>
        <end position="483"/>
    </location>
</feature>
<feature type="transmembrane region" description="Helical" evidence="12">
    <location>
        <begin position="280"/>
        <end position="303"/>
    </location>
</feature>
<feature type="transmembrane region" description="Helical" evidence="12">
    <location>
        <begin position="315"/>
        <end position="340"/>
    </location>
</feature>
<organism evidence="15 16">
    <name type="scientific">Brevibacillus formosus</name>
    <dbReference type="NCBI Taxonomy" id="54913"/>
    <lineage>
        <taxon>Bacteria</taxon>
        <taxon>Bacillati</taxon>
        <taxon>Bacillota</taxon>
        <taxon>Bacilli</taxon>
        <taxon>Bacillales</taxon>
        <taxon>Paenibacillaceae</taxon>
        <taxon>Brevibacillus</taxon>
    </lineage>
</organism>
<evidence type="ECO:0000256" key="6">
    <source>
        <dbReference type="ARBA" id="ARBA00022683"/>
    </source>
</evidence>
<comment type="caution">
    <text evidence="15">The sequence shown here is derived from an EMBL/GenBank/DDBJ whole genome shotgun (WGS) entry which is preliminary data.</text>
</comment>
<dbReference type="PANTHER" id="PTHR30175">
    <property type="entry name" value="PHOSPHOTRANSFERASE SYSTEM TRANSPORT PROTEIN"/>
    <property type="match status" value="1"/>
</dbReference>
<dbReference type="Pfam" id="PF00367">
    <property type="entry name" value="PTS_EIIB"/>
    <property type="match status" value="1"/>
</dbReference>
<keyword evidence="3" id="KW-1003">Cell membrane</keyword>
<evidence type="ECO:0000256" key="1">
    <source>
        <dbReference type="ARBA" id="ARBA00004651"/>
    </source>
</evidence>
<dbReference type="InterPro" id="IPR018113">
    <property type="entry name" value="PTrfase_EIIB_Cys"/>
</dbReference>
<keyword evidence="4" id="KW-0762">Sugar transport</keyword>
<evidence type="ECO:0000256" key="9">
    <source>
        <dbReference type="ARBA" id="ARBA00022989"/>
    </source>
</evidence>
<dbReference type="InterPro" id="IPR013013">
    <property type="entry name" value="PTS_EIIC_1"/>
</dbReference>
<dbReference type="Gene3D" id="3.30.1360.60">
    <property type="entry name" value="Glucose permease domain IIB"/>
    <property type="match status" value="1"/>
</dbReference>
<keyword evidence="10 12" id="KW-0472">Membrane</keyword>
<keyword evidence="2" id="KW-0813">Transport</keyword>
<feature type="domain" description="PTS EIIB type-1" evidence="13">
    <location>
        <begin position="34"/>
        <end position="117"/>
    </location>
</feature>
<keyword evidence="5" id="KW-0808">Transferase</keyword>
<evidence type="ECO:0000256" key="5">
    <source>
        <dbReference type="ARBA" id="ARBA00022679"/>
    </source>
</evidence>
<feature type="domain" description="PTS EIIC type-1" evidence="14">
    <location>
        <begin position="137"/>
        <end position="489"/>
    </location>
</feature>
<dbReference type="InterPro" id="IPR010973">
    <property type="entry name" value="PTS_IIBC_sucr"/>
</dbReference>
<keyword evidence="16" id="KW-1185">Reference proteome</keyword>
<sequence>MILSFSWNDKRDVVYSLIYTKEEEQTITKLMQSKEFVQELLPLVGGEENIADATHCASRLRLLLRNEEKADISAIEKMDGVEGVFSRRGQFQIILGTGRVNRVYKALVEAIEIAQTNPSKERMEKAPKMNPFTHFVKTLSNIFLPIIPAIVVSGLLMGLLGMVKAFGWITMDSAWMKMLTMFSSSSFIILPILIGFSAAKEFGSNPILGAVIGGILTHPSLLNPAELGNSTPEYMDLFGLEIALIGYQGTVIPILLSVYVMSRFEKVLRKFIPQSLDLLLIPFITITFTGIVSLVAIGPLGMMIGEMISGSLEYVYQYAGLVAGFLFGGLYALFVVTGLHHSLHAIEVGLLADPKVGVNFLLPIWSMANVAQGGAALAVFFKSKNDKLKKIAIPAALSSFFGIIEPVMFGINLRLITPFIGAAIGGGLGGAYVVGAHVVANAYGLTGIPMLAIVTPLGISNAVHYLIGLAIAVTAAFTLTWILRFTEEE</sequence>
<evidence type="ECO:0000259" key="14">
    <source>
        <dbReference type="PROSITE" id="PS51103"/>
    </source>
</evidence>
<dbReference type="PROSITE" id="PS51103">
    <property type="entry name" value="PTS_EIIC_TYPE_1"/>
    <property type="match status" value="1"/>
</dbReference>
<feature type="transmembrane region" description="Helical" evidence="12">
    <location>
        <begin position="360"/>
        <end position="379"/>
    </location>
</feature>
<evidence type="ECO:0000313" key="16">
    <source>
        <dbReference type="Proteomes" id="UP000319498"/>
    </source>
</evidence>
<feature type="transmembrane region" description="Helical" evidence="12">
    <location>
        <begin position="391"/>
        <end position="409"/>
    </location>
</feature>
<dbReference type="InterPro" id="IPR036878">
    <property type="entry name" value="Glu_permease_IIB"/>
</dbReference>
<dbReference type="EMBL" id="BJOL01000020">
    <property type="protein sequence ID" value="GED59436.1"/>
    <property type="molecule type" value="Genomic_DNA"/>
</dbReference>
<accession>A0ABQ0T7Y4</accession>
<feature type="transmembrane region" description="Helical" evidence="12">
    <location>
        <begin position="178"/>
        <end position="199"/>
    </location>
</feature>
<feature type="active site" description="Phosphocysteine intermediate; for EIIB activity" evidence="11">
    <location>
        <position position="56"/>
    </location>
</feature>
<evidence type="ECO:0000256" key="12">
    <source>
        <dbReference type="SAM" id="Phobius"/>
    </source>
</evidence>
<dbReference type="InterPro" id="IPR050558">
    <property type="entry name" value="PTS_Sugar-Specific_Components"/>
</dbReference>
<dbReference type="Pfam" id="PF02378">
    <property type="entry name" value="PTS_EIIC"/>
    <property type="match status" value="1"/>
</dbReference>
<evidence type="ECO:0000313" key="15">
    <source>
        <dbReference type="EMBL" id="GED59436.1"/>
    </source>
</evidence>
<gene>
    <name evidence="15" type="primary">sacP</name>
    <name evidence="15" type="ORF">BFO01nite_35680</name>
</gene>
<dbReference type="NCBIfam" id="TIGR01996">
    <property type="entry name" value="PTS-II-BC-sucr"/>
    <property type="match status" value="1"/>
</dbReference>
<feature type="transmembrane region" description="Helical" evidence="12">
    <location>
        <begin position="415"/>
        <end position="435"/>
    </location>
</feature>
<evidence type="ECO:0000256" key="11">
    <source>
        <dbReference type="PROSITE-ProRule" id="PRU00421"/>
    </source>
</evidence>
<dbReference type="PANTHER" id="PTHR30175:SF7">
    <property type="entry name" value="NEGATIVE REGULATOR OF SACY ACTIVITY"/>
    <property type="match status" value="1"/>
</dbReference>
<protein>
    <submittedName>
        <fullName evidence="15">PTS system sucrose-specific EIIBC component</fullName>
    </submittedName>
</protein>